<protein>
    <submittedName>
        <fullName evidence="2">Uncharacterized protein</fullName>
    </submittedName>
</protein>
<dbReference type="VEuPathDB" id="FungiDB:F503_03574"/>
<evidence type="ECO:0000313" key="2">
    <source>
        <dbReference type="EMBL" id="EPE04512.1"/>
    </source>
</evidence>
<dbReference type="AlphaFoldDB" id="S3BVD7"/>
<gene>
    <name evidence="2" type="ORF">F503_03574</name>
</gene>
<feature type="compositionally biased region" description="Polar residues" evidence="1">
    <location>
        <begin position="46"/>
        <end position="56"/>
    </location>
</feature>
<feature type="compositionally biased region" description="Low complexity" evidence="1">
    <location>
        <begin position="35"/>
        <end position="45"/>
    </location>
</feature>
<dbReference type="eggNOG" id="ENOG502RM1K">
    <property type="taxonomic scope" value="Eukaryota"/>
</dbReference>
<name>S3BVD7_OPHP1</name>
<feature type="region of interest" description="Disordered" evidence="1">
    <location>
        <begin position="35"/>
        <end position="56"/>
    </location>
</feature>
<reference evidence="2 3" key="1">
    <citation type="journal article" date="2013" name="BMC Genomics">
        <title>The genome and transcriptome of the pine saprophyte Ophiostoma piceae, and a comparison with the bark beetle-associated pine pathogen Grosmannia clavigera.</title>
        <authorList>
            <person name="Haridas S."/>
            <person name="Wang Y."/>
            <person name="Lim L."/>
            <person name="Massoumi Alamouti S."/>
            <person name="Jackman S."/>
            <person name="Docking R."/>
            <person name="Robertson G."/>
            <person name="Birol I."/>
            <person name="Bohlmann J."/>
            <person name="Breuil C."/>
        </authorList>
    </citation>
    <scope>NUCLEOTIDE SEQUENCE [LARGE SCALE GENOMIC DNA]</scope>
    <source>
        <strain evidence="2 3">UAMH 11346</strain>
    </source>
</reference>
<keyword evidence="3" id="KW-1185">Reference proteome</keyword>
<evidence type="ECO:0000256" key="1">
    <source>
        <dbReference type="SAM" id="MobiDB-lite"/>
    </source>
</evidence>
<dbReference type="EMBL" id="KE148160">
    <property type="protein sequence ID" value="EPE04512.1"/>
    <property type="molecule type" value="Genomic_DNA"/>
</dbReference>
<accession>S3BVD7</accession>
<sequence>MSLDKEKLAQEMSTLPLSTISASIAASSTSTAAATSSSISNSTTNYSVQTQSSSTTNPGFLAKVITGAVNNVLSSSANSSRG</sequence>
<dbReference type="HOGENOM" id="CLU_194722_0_0_1"/>
<proteinExistence type="predicted"/>
<dbReference type="Proteomes" id="UP000016923">
    <property type="component" value="Unassembled WGS sequence"/>
</dbReference>
<organism evidence="2 3">
    <name type="scientific">Ophiostoma piceae (strain UAMH 11346)</name>
    <name type="common">Sap stain fungus</name>
    <dbReference type="NCBI Taxonomy" id="1262450"/>
    <lineage>
        <taxon>Eukaryota</taxon>
        <taxon>Fungi</taxon>
        <taxon>Dikarya</taxon>
        <taxon>Ascomycota</taxon>
        <taxon>Pezizomycotina</taxon>
        <taxon>Sordariomycetes</taxon>
        <taxon>Sordariomycetidae</taxon>
        <taxon>Ophiostomatales</taxon>
        <taxon>Ophiostomataceae</taxon>
        <taxon>Ophiostoma</taxon>
    </lineage>
</organism>
<evidence type="ECO:0000313" key="3">
    <source>
        <dbReference type="Proteomes" id="UP000016923"/>
    </source>
</evidence>